<dbReference type="OrthoDB" id="10344587at2759"/>
<dbReference type="GO" id="GO:0016226">
    <property type="term" value="P:iron-sulfur cluster assembly"/>
    <property type="evidence" value="ECO:0007669"/>
    <property type="project" value="InterPro"/>
</dbReference>
<dbReference type="NCBIfam" id="TIGR03412">
    <property type="entry name" value="iscX_yfhJ"/>
    <property type="match status" value="1"/>
</dbReference>
<gene>
    <name evidence="1" type="ORF">ONB1V03_LOCUS292</name>
</gene>
<dbReference type="GO" id="GO:0005829">
    <property type="term" value="C:cytosol"/>
    <property type="evidence" value="ECO:0007669"/>
    <property type="project" value="TreeGrafter"/>
</dbReference>
<evidence type="ECO:0000313" key="2">
    <source>
        <dbReference type="Proteomes" id="UP000728032"/>
    </source>
</evidence>
<organism evidence="1">
    <name type="scientific">Oppiella nova</name>
    <dbReference type="NCBI Taxonomy" id="334625"/>
    <lineage>
        <taxon>Eukaryota</taxon>
        <taxon>Metazoa</taxon>
        <taxon>Ecdysozoa</taxon>
        <taxon>Arthropoda</taxon>
        <taxon>Chelicerata</taxon>
        <taxon>Arachnida</taxon>
        <taxon>Acari</taxon>
        <taxon>Acariformes</taxon>
        <taxon>Sarcoptiformes</taxon>
        <taxon>Oribatida</taxon>
        <taxon>Brachypylina</taxon>
        <taxon>Oppioidea</taxon>
        <taxon>Oppiidae</taxon>
        <taxon>Oppiella</taxon>
    </lineage>
</organism>
<dbReference type="AlphaFoldDB" id="A0A7R9L9J7"/>
<dbReference type="GO" id="GO:0008198">
    <property type="term" value="F:ferrous iron binding"/>
    <property type="evidence" value="ECO:0007669"/>
    <property type="project" value="TreeGrafter"/>
</dbReference>
<dbReference type="EMBL" id="CAJPVJ010000011">
    <property type="protein sequence ID" value="CAG2157835.1"/>
    <property type="molecule type" value="Genomic_DNA"/>
</dbReference>
<sequence>MMCKALDGNIPYNNSKKHYTSSRIKLSKGRPDMGLRWTDTIDIAIELSEAHPDVDPQWVRFTDMHAWICALPEFSDDPTKSTEGLLEAIQMAWIDEAN</sequence>
<dbReference type="Proteomes" id="UP000728032">
    <property type="component" value="Unassembled WGS sequence"/>
</dbReference>
<dbReference type="InterPro" id="IPR036762">
    <property type="entry name" value="IscX-like_sf"/>
</dbReference>
<reference evidence="1" key="1">
    <citation type="submission" date="2020-11" db="EMBL/GenBank/DDBJ databases">
        <authorList>
            <person name="Tran Van P."/>
        </authorList>
    </citation>
    <scope>NUCLEOTIDE SEQUENCE</scope>
</reference>
<dbReference type="Pfam" id="PF04384">
    <property type="entry name" value="Fe-S_assembly"/>
    <property type="match status" value="1"/>
</dbReference>
<proteinExistence type="predicted"/>
<dbReference type="SUPFAM" id="SSF140319">
    <property type="entry name" value="IscX-like"/>
    <property type="match status" value="1"/>
</dbReference>
<dbReference type="PANTHER" id="PTHR37532">
    <property type="entry name" value="PROTEIN ISCX"/>
    <property type="match status" value="1"/>
</dbReference>
<evidence type="ECO:0008006" key="3">
    <source>
        <dbReference type="Google" id="ProtNLM"/>
    </source>
</evidence>
<protein>
    <recommendedName>
        <fullName evidence="3">FeS assembly protein IscX</fullName>
    </recommendedName>
</protein>
<dbReference type="PANTHER" id="PTHR37532:SF1">
    <property type="entry name" value="PROTEIN ISCX"/>
    <property type="match status" value="1"/>
</dbReference>
<accession>A0A7R9L9J7</accession>
<dbReference type="EMBL" id="OC914836">
    <property type="protein sequence ID" value="CAD7636595.1"/>
    <property type="molecule type" value="Genomic_DNA"/>
</dbReference>
<dbReference type="Gene3D" id="1.10.10.600">
    <property type="entry name" value="IscX-like"/>
    <property type="match status" value="1"/>
</dbReference>
<dbReference type="InterPro" id="IPR007479">
    <property type="entry name" value="ISC_FeS_clus_asmbl_IscsX"/>
</dbReference>
<keyword evidence="2" id="KW-1185">Reference proteome</keyword>
<evidence type="ECO:0000313" key="1">
    <source>
        <dbReference type="EMBL" id="CAD7636595.1"/>
    </source>
</evidence>
<name>A0A7R9L9J7_9ACAR</name>